<evidence type="ECO:0000259" key="1">
    <source>
        <dbReference type="PROSITE" id="PS51194"/>
    </source>
</evidence>
<dbReference type="GO" id="GO:0003724">
    <property type="term" value="F:RNA helicase activity"/>
    <property type="evidence" value="ECO:0007669"/>
    <property type="project" value="UniProtKB-EC"/>
</dbReference>
<dbReference type="AlphaFoldDB" id="A0A2X2IB86"/>
<organism evidence="2 3">
    <name type="scientific">Shigella dysenteriae</name>
    <dbReference type="NCBI Taxonomy" id="622"/>
    <lineage>
        <taxon>Bacteria</taxon>
        <taxon>Pseudomonadati</taxon>
        <taxon>Pseudomonadota</taxon>
        <taxon>Gammaproteobacteria</taxon>
        <taxon>Enterobacterales</taxon>
        <taxon>Enterobacteriaceae</taxon>
        <taxon>Shigella</taxon>
    </lineage>
</organism>
<keyword evidence="2" id="KW-0347">Helicase</keyword>
<reference evidence="2 3" key="1">
    <citation type="submission" date="2018-06" db="EMBL/GenBank/DDBJ databases">
        <authorList>
            <consortium name="Pathogen Informatics"/>
            <person name="Doyle S."/>
        </authorList>
    </citation>
    <scope>NUCLEOTIDE SEQUENCE [LARGE SCALE GENOMIC DNA]</scope>
    <source>
        <strain evidence="2 3">NCTC4837</strain>
    </source>
</reference>
<dbReference type="PROSITE" id="PS51194">
    <property type="entry name" value="HELICASE_CTER"/>
    <property type="match status" value="1"/>
</dbReference>
<dbReference type="SUPFAM" id="SSF52540">
    <property type="entry name" value="P-loop containing nucleoside triphosphate hydrolases"/>
    <property type="match status" value="1"/>
</dbReference>
<name>A0A2X2IB86_SHIDY</name>
<dbReference type="EMBL" id="UAUQ01000004">
    <property type="protein sequence ID" value="SPZ77221.1"/>
    <property type="molecule type" value="Genomic_DNA"/>
</dbReference>
<dbReference type="InterPro" id="IPR027417">
    <property type="entry name" value="P-loop_NTPase"/>
</dbReference>
<evidence type="ECO:0000313" key="3">
    <source>
        <dbReference type="Proteomes" id="UP000251082"/>
    </source>
</evidence>
<dbReference type="Pfam" id="PF00271">
    <property type="entry name" value="Helicase_C"/>
    <property type="match status" value="1"/>
</dbReference>
<gene>
    <name evidence="2" type="primary">srmB_2</name>
    <name evidence="2" type="ORF">NCTC4837_01935</name>
</gene>
<sequence length="91" mass="10088">MFVRKRERVHELANWLREAGINNRYLEGEMVQGKRNEAIKRLTEGRVNVLVATDVAGAVSTFLTSATSLTSICRAVAILICTVSDVPRARS</sequence>
<keyword evidence="2" id="KW-0547">Nucleotide-binding</keyword>
<dbReference type="Proteomes" id="UP000251082">
    <property type="component" value="Unassembled WGS sequence"/>
</dbReference>
<keyword evidence="2" id="KW-0378">Hydrolase</keyword>
<proteinExistence type="predicted"/>
<accession>A0A2X2IB86</accession>
<protein>
    <submittedName>
        <fullName evidence="2">ATP-dependent RNA helicase SrmB</fullName>
        <ecNumber evidence="2">3.6.4.13</ecNumber>
    </submittedName>
</protein>
<dbReference type="Gene3D" id="3.40.50.300">
    <property type="entry name" value="P-loop containing nucleotide triphosphate hydrolases"/>
    <property type="match status" value="1"/>
</dbReference>
<dbReference type="GO" id="GO:0016787">
    <property type="term" value="F:hydrolase activity"/>
    <property type="evidence" value="ECO:0007669"/>
    <property type="project" value="UniProtKB-KW"/>
</dbReference>
<evidence type="ECO:0000313" key="2">
    <source>
        <dbReference type="EMBL" id="SPZ77221.1"/>
    </source>
</evidence>
<dbReference type="EC" id="3.6.4.13" evidence="2"/>
<dbReference type="InterPro" id="IPR001650">
    <property type="entry name" value="Helicase_C-like"/>
</dbReference>
<keyword evidence="2" id="KW-0067">ATP-binding</keyword>
<feature type="domain" description="Helicase C-terminal" evidence="1">
    <location>
        <begin position="1"/>
        <end position="91"/>
    </location>
</feature>